<accession>A0ABD5TYR2</accession>
<keyword evidence="2" id="KW-1185">Reference proteome</keyword>
<proteinExistence type="predicted"/>
<sequence length="220" mass="23656">MGGLPTDGGALITTAGAIGGSSWLTIDSFNTGLHSGWTGDTGDFGPETSTVYEGSGAVRADTNANFCDIDSYPGDGLPHYFELGEEARIYTYRDEPSVFQLQFAGSSDGNNFWRLRNDVANGETTLDQMTSGTGSEVASVGTVPPESTWIETRIKRFDDNTHSTGEIRLTQTRLDTSNTLVDITATEAELTNYAGLRIIWENHGSKSDLSIIDGLAKRVI</sequence>
<comment type="caution">
    <text evidence="1">The sequence shown here is derived from an EMBL/GenBank/DDBJ whole genome shotgun (WGS) entry which is preliminary data.</text>
</comment>
<evidence type="ECO:0000313" key="1">
    <source>
        <dbReference type="EMBL" id="MFC6825654.1"/>
    </source>
</evidence>
<dbReference type="AlphaFoldDB" id="A0ABD5TYR2"/>
<dbReference type="Proteomes" id="UP001596408">
    <property type="component" value="Unassembled WGS sequence"/>
</dbReference>
<name>A0ABD5TYR2_9EURY</name>
<reference evidence="1 2" key="1">
    <citation type="journal article" date="2019" name="Int. J. Syst. Evol. Microbiol.">
        <title>The Global Catalogue of Microorganisms (GCM) 10K type strain sequencing project: providing services to taxonomists for standard genome sequencing and annotation.</title>
        <authorList>
            <consortium name="The Broad Institute Genomics Platform"/>
            <consortium name="The Broad Institute Genome Sequencing Center for Infectious Disease"/>
            <person name="Wu L."/>
            <person name="Ma J."/>
        </authorList>
    </citation>
    <scope>NUCLEOTIDE SEQUENCE [LARGE SCALE GENOMIC DNA]</scope>
    <source>
        <strain evidence="1 2">YIM 94188</strain>
    </source>
</reference>
<evidence type="ECO:0000313" key="2">
    <source>
        <dbReference type="Proteomes" id="UP001596408"/>
    </source>
</evidence>
<dbReference type="EMBL" id="JBHSXH010000015">
    <property type="protein sequence ID" value="MFC6825654.1"/>
    <property type="molecule type" value="Genomic_DNA"/>
</dbReference>
<dbReference type="RefSeq" id="WP_379696083.1">
    <property type="nucleotide sequence ID" value="NZ_JBHSXH010000015.1"/>
</dbReference>
<gene>
    <name evidence="1" type="ORF">ACFQEV_11730</name>
</gene>
<protein>
    <submittedName>
        <fullName evidence="1">Uncharacterized protein</fullName>
    </submittedName>
</protein>
<organism evidence="1 2">
    <name type="scientific">Halopelagius fulvigenes</name>
    <dbReference type="NCBI Taxonomy" id="1198324"/>
    <lineage>
        <taxon>Archaea</taxon>
        <taxon>Methanobacteriati</taxon>
        <taxon>Methanobacteriota</taxon>
        <taxon>Stenosarchaea group</taxon>
        <taxon>Halobacteria</taxon>
        <taxon>Halobacteriales</taxon>
        <taxon>Haloferacaceae</taxon>
    </lineage>
</organism>